<evidence type="ECO:0000313" key="1">
    <source>
        <dbReference type="EMBL" id="PRY89260.1"/>
    </source>
</evidence>
<name>A0A2T0WRE6_9BACT</name>
<dbReference type="EMBL" id="PVTR01000003">
    <property type="protein sequence ID" value="PRY89260.1"/>
    <property type="molecule type" value="Genomic_DNA"/>
</dbReference>
<protein>
    <submittedName>
        <fullName evidence="1">Uncharacterized protein</fullName>
    </submittedName>
</protein>
<organism evidence="1 2">
    <name type="scientific">Mongoliibacter ruber</name>
    <dbReference type="NCBI Taxonomy" id="1750599"/>
    <lineage>
        <taxon>Bacteria</taxon>
        <taxon>Pseudomonadati</taxon>
        <taxon>Bacteroidota</taxon>
        <taxon>Cytophagia</taxon>
        <taxon>Cytophagales</taxon>
        <taxon>Cyclobacteriaceae</taxon>
        <taxon>Mongoliibacter</taxon>
    </lineage>
</organism>
<accession>A0A2T0WRE6</accession>
<keyword evidence="2" id="KW-1185">Reference proteome</keyword>
<gene>
    <name evidence="1" type="ORF">CLW00_103383</name>
</gene>
<evidence type="ECO:0000313" key="2">
    <source>
        <dbReference type="Proteomes" id="UP000238157"/>
    </source>
</evidence>
<reference evidence="1 2" key="1">
    <citation type="submission" date="2018-03" db="EMBL/GenBank/DDBJ databases">
        <title>Genomic Encyclopedia of Archaeal and Bacterial Type Strains, Phase II (KMG-II): from individual species to whole genera.</title>
        <authorList>
            <person name="Goeker M."/>
        </authorList>
    </citation>
    <scope>NUCLEOTIDE SEQUENCE [LARGE SCALE GENOMIC DNA]</scope>
    <source>
        <strain evidence="1 2">DSM 27929</strain>
    </source>
</reference>
<dbReference type="Proteomes" id="UP000238157">
    <property type="component" value="Unassembled WGS sequence"/>
</dbReference>
<proteinExistence type="predicted"/>
<comment type="caution">
    <text evidence="1">The sequence shown here is derived from an EMBL/GenBank/DDBJ whole genome shotgun (WGS) entry which is preliminary data.</text>
</comment>
<sequence length="32" mass="3661">MKCYTEPKVELDGLNLEINQPPHKASHVPPKF</sequence>
<dbReference type="AlphaFoldDB" id="A0A2T0WRE6"/>